<dbReference type="InterPro" id="IPR035463">
    <property type="entry name" value="Pex13"/>
</dbReference>
<evidence type="ECO:0000313" key="3">
    <source>
        <dbReference type="Proteomes" id="UP001163823"/>
    </source>
</evidence>
<keyword evidence="3" id="KW-1185">Reference proteome</keyword>
<dbReference type="AlphaFoldDB" id="A0AAD7KWR4"/>
<evidence type="ECO:0000313" key="2">
    <source>
        <dbReference type="EMBL" id="KAJ7947469.1"/>
    </source>
</evidence>
<dbReference type="KEGG" id="qsa:O6P43_028081"/>
<evidence type="ECO:0000256" key="1">
    <source>
        <dbReference type="SAM" id="MobiDB-lite"/>
    </source>
</evidence>
<sequence>MESKPQPSANTPPPKPWERAGSSSGPAPFNPPSAGRTSDVVEASGTARPGEIVSSSDNNAIVNTNSLGRAVPTRPWEHNYGNSSHGGYGSTMNYNSVYGSGTYGSGAYGSYGGLGGMYGNNIYRGGYSGLHGSSGMYGGGMYNSGLEAKWVVLLELKIQMIRMLLLLLRQDFGFQFFRRCKVW</sequence>
<feature type="region of interest" description="Disordered" evidence="1">
    <location>
        <begin position="1"/>
        <end position="60"/>
    </location>
</feature>
<gene>
    <name evidence="2" type="ORF">O6P43_028081</name>
</gene>
<dbReference type="GO" id="GO:1990429">
    <property type="term" value="C:peroxisomal importomer complex"/>
    <property type="evidence" value="ECO:0007669"/>
    <property type="project" value="TreeGrafter"/>
</dbReference>
<name>A0AAD7KWR4_QUISA</name>
<dbReference type="GO" id="GO:0016560">
    <property type="term" value="P:protein import into peroxisome matrix, docking"/>
    <property type="evidence" value="ECO:0007669"/>
    <property type="project" value="InterPro"/>
</dbReference>
<reference evidence="2" key="1">
    <citation type="journal article" date="2023" name="Science">
        <title>Elucidation of the pathway for biosynthesis of saponin adjuvants from the soapbark tree.</title>
        <authorList>
            <person name="Reed J."/>
            <person name="Orme A."/>
            <person name="El-Demerdash A."/>
            <person name="Owen C."/>
            <person name="Martin L.B.B."/>
            <person name="Misra R.C."/>
            <person name="Kikuchi S."/>
            <person name="Rejzek M."/>
            <person name="Martin A.C."/>
            <person name="Harkess A."/>
            <person name="Leebens-Mack J."/>
            <person name="Louveau T."/>
            <person name="Stephenson M.J."/>
            <person name="Osbourn A."/>
        </authorList>
    </citation>
    <scope>NUCLEOTIDE SEQUENCE</scope>
    <source>
        <strain evidence="2">S10</strain>
    </source>
</reference>
<organism evidence="2 3">
    <name type="scientific">Quillaja saponaria</name>
    <name type="common">Soap bark tree</name>
    <dbReference type="NCBI Taxonomy" id="32244"/>
    <lineage>
        <taxon>Eukaryota</taxon>
        <taxon>Viridiplantae</taxon>
        <taxon>Streptophyta</taxon>
        <taxon>Embryophyta</taxon>
        <taxon>Tracheophyta</taxon>
        <taxon>Spermatophyta</taxon>
        <taxon>Magnoliopsida</taxon>
        <taxon>eudicotyledons</taxon>
        <taxon>Gunneridae</taxon>
        <taxon>Pentapetalae</taxon>
        <taxon>rosids</taxon>
        <taxon>fabids</taxon>
        <taxon>Fabales</taxon>
        <taxon>Quillajaceae</taxon>
        <taxon>Quillaja</taxon>
    </lineage>
</organism>
<accession>A0AAD7KWR4</accession>
<protein>
    <submittedName>
        <fullName evidence="2">Peroxisomal membrane protein 13-like</fullName>
    </submittedName>
</protein>
<dbReference type="EMBL" id="JARAOO010000012">
    <property type="protein sequence ID" value="KAJ7947469.1"/>
    <property type="molecule type" value="Genomic_DNA"/>
</dbReference>
<dbReference type="PANTHER" id="PTHR19332">
    <property type="entry name" value="PEROXISOMAL MEMBRANE PROTEIN PEX13"/>
    <property type="match status" value="1"/>
</dbReference>
<comment type="caution">
    <text evidence="2">The sequence shown here is derived from an EMBL/GenBank/DDBJ whole genome shotgun (WGS) entry which is preliminary data.</text>
</comment>
<dbReference type="PANTHER" id="PTHR19332:SF10">
    <property type="entry name" value="PEROXIN-13"/>
    <property type="match status" value="1"/>
</dbReference>
<dbReference type="Proteomes" id="UP001163823">
    <property type="component" value="Chromosome 12"/>
</dbReference>
<dbReference type="GO" id="GO:0005778">
    <property type="term" value="C:peroxisomal membrane"/>
    <property type="evidence" value="ECO:0007669"/>
    <property type="project" value="TreeGrafter"/>
</dbReference>
<proteinExistence type="predicted"/>